<dbReference type="EMBL" id="OY660867">
    <property type="protein sequence ID" value="CAJ1054467.1"/>
    <property type="molecule type" value="Genomic_DNA"/>
</dbReference>
<dbReference type="Proteomes" id="UP001178508">
    <property type="component" value="Chromosome 4"/>
</dbReference>
<evidence type="ECO:0000313" key="3">
    <source>
        <dbReference type="Proteomes" id="UP001178508"/>
    </source>
</evidence>
<organism evidence="2 3">
    <name type="scientific">Xyrichtys novacula</name>
    <name type="common">Pearly razorfish</name>
    <name type="synonym">Hemipteronotus novacula</name>
    <dbReference type="NCBI Taxonomy" id="13765"/>
    <lineage>
        <taxon>Eukaryota</taxon>
        <taxon>Metazoa</taxon>
        <taxon>Chordata</taxon>
        <taxon>Craniata</taxon>
        <taxon>Vertebrata</taxon>
        <taxon>Euteleostomi</taxon>
        <taxon>Actinopterygii</taxon>
        <taxon>Neopterygii</taxon>
        <taxon>Teleostei</taxon>
        <taxon>Neoteleostei</taxon>
        <taxon>Acanthomorphata</taxon>
        <taxon>Eupercaria</taxon>
        <taxon>Labriformes</taxon>
        <taxon>Labridae</taxon>
        <taxon>Xyrichtys</taxon>
    </lineage>
</organism>
<proteinExistence type="predicted"/>
<feature type="compositionally biased region" description="Polar residues" evidence="1">
    <location>
        <begin position="29"/>
        <end position="41"/>
    </location>
</feature>
<evidence type="ECO:0000313" key="2">
    <source>
        <dbReference type="EMBL" id="CAJ1054467.1"/>
    </source>
</evidence>
<evidence type="ECO:0000256" key="1">
    <source>
        <dbReference type="SAM" id="MobiDB-lite"/>
    </source>
</evidence>
<dbReference type="AlphaFoldDB" id="A0AAV1F1G5"/>
<protein>
    <submittedName>
        <fullName evidence="2">Uncharacterized protein</fullName>
    </submittedName>
</protein>
<name>A0AAV1F1G5_XYRNO</name>
<reference evidence="2" key="1">
    <citation type="submission" date="2023-08" db="EMBL/GenBank/DDBJ databases">
        <authorList>
            <person name="Alioto T."/>
            <person name="Alioto T."/>
            <person name="Gomez Garrido J."/>
        </authorList>
    </citation>
    <scope>NUCLEOTIDE SEQUENCE</scope>
</reference>
<feature type="region of interest" description="Disordered" evidence="1">
    <location>
        <begin position="1"/>
        <end position="41"/>
    </location>
</feature>
<keyword evidence="3" id="KW-1185">Reference proteome</keyword>
<sequence>MKPVSKPRAYMSSTAPERTTKNVPKHVAETSTQPQPSSRFIPHSSQHMLISAYRGVPKTPKSRLILLITGGGSSSFSAVSEKQALNVTLPLEGMKMRVCLSVCLRVCVCVPCRLAGSVTLEQEKKMRVSVLWTARCLNFPSEPLPDVDLSRAAEGGAASVLF</sequence>
<gene>
    <name evidence="2" type="ORF">XNOV1_A002379</name>
</gene>
<accession>A0AAV1F1G5</accession>